<dbReference type="PRINTS" id="PR00085">
    <property type="entry name" value="THFDHDRGNASE"/>
</dbReference>
<evidence type="ECO:0000256" key="3">
    <source>
        <dbReference type="ARBA" id="ARBA00022563"/>
    </source>
</evidence>
<dbReference type="Gene3D" id="3.40.50.10860">
    <property type="entry name" value="Leucine Dehydrogenase, chain A, domain 1"/>
    <property type="match status" value="1"/>
</dbReference>
<evidence type="ECO:0000313" key="16">
    <source>
        <dbReference type="Proteomes" id="UP000230052"/>
    </source>
</evidence>
<dbReference type="Pfam" id="PF00763">
    <property type="entry name" value="THF_DHG_CYH"/>
    <property type="match status" value="1"/>
</dbReference>
<dbReference type="GO" id="GO:0005829">
    <property type="term" value="C:cytosol"/>
    <property type="evidence" value="ECO:0007669"/>
    <property type="project" value="TreeGrafter"/>
</dbReference>
<dbReference type="PANTHER" id="PTHR48099:SF5">
    <property type="entry name" value="C-1-TETRAHYDROFOLATE SYNTHASE, CYTOPLASMIC"/>
    <property type="match status" value="1"/>
</dbReference>
<dbReference type="InterPro" id="IPR020867">
    <property type="entry name" value="THF_DH/CycHdrlase_CS"/>
</dbReference>
<dbReference type="GO" id="GO:0006164">
    <property type="term" value="P:purine nucleotide biosynthetic process"/>
    <property type="evidence" value="ECO:0007669"/>
    <property type="project" value="UniProtKB-KW"/>
</dbReference>
<comment type="function">
    <text evidence="12">Catalyzes the oxidation of 5,10-methylenetetrahydrofolate to 5,10-methenyltetrahydrofolate and then the hydrolysis of 5,10-methenyltetrahydrofolate to 10-formyltetrahydrofolate.</text>
</comment>
<comment type="catalytic activity">
    <reaction evidence="12">
        <text>(6R)-5,10-methylene-5,6,7,8-tetrahydrofolate + NADP(+) = (6R)-5,10-methenyltetrahydrofolate + NADPH</text>
        <dbReference type="Rhea" id="RHEA:22812"/>
        <dbReference type="ChEBI" id="CHEBI:15636"/>
        <dbReference type="ChEBI" id="CHEBI:57455"/>
        <dbReference type="ChEBI" id="CHEBI:57783"/>
        <dbReference type="ChEBI" id="CHEBI:58349"/>
        <dbReference type="EC" id="1.5.1.5"/>
    </reaction>
</comment>
<evidence type="ECO:0000256" key="8">
    <source>
        <dbReference type="ARBA" id="ARBA00023002"/>
    </source>
</evidence>
<keyword evidence="10 12" id="KW-0486">Methionine biosynthesis</keyword>
<dbReference type="InterPro" id="IPR020631">
    <property type="entry name" value="THF_DH/CycHdrlase_NAD-bd_dom"/>
</dbReference>
<sequence>MAAILLEGKVLASAIKERLAKDVEGLKKKGKTPKLVAIQVGENAASAVYLKSQSKNAEALGIEYELITMDSETKEDELIKKIVSLNNDSRVNGIILQLPVPEHINARRVICHINPAKDAEGMHPENLGRLVLAEAKVAPCTPLAVMELIKSTNVNLYGKEVVVVGHSEIVGKPLSLLLLKEFATTTVCHIGTGQRGTLPDHVKRAEILIVAVGKASLIKGEWIKDGAIVIDVGVNKIGDKIVGDVEFETAKEKASFITPVPGGVGPLTVTMLMRNLVEAAKLQE</sequence>
<evidence type="ECO:0000256" key="4">
    <source>
        <dbReference type="ARBA" id="ARBA00022605"/>
    </source>
</evidence>
<reference evidence="15 16" key="1">
    <citation type="submission" date="2017-09" db="EMBL/GenBank/DDBJ databases">
        <title>Depth-based differentiation of microbial function through sediment-hosted aquifers and enrichment of novel symbionts in the deep terrestrial subsurface.</title>
        <authorList>
            <person name="Probst A.J."/>
            <person name="Ladd B."/>
            <person name="Jarett J.K."/>
            <person name="Geller-Mcgrath D.E."/>
            <person name="Sieber C.M."/>
            <person name="Emerson J.B."/>
            <person name="Anantharaman K."/>
            <person name="Thomas B.C."/>
            <person name="Malmstrom R."/>
            <person name="Stieglmeier M."/>
            <person name="Klingl A."/>
            <person name="Woyke T."/>
            <person name="Ryan C.M."/>
            <person name="Banfield J.F."/>
        </authorList>
    </citation>
    <scope>NUCLEOTIDE SEQUENCE [LARGE SCALE GENOMIC DNA]</scope>
    <source>
        <strain evidence="15">CG07_land_8_20_14_0_80_42_15</strain>
    </source>
</reference>
<keyword evidence="8 12" id="KW-0560">Oxidoreductase</keyword>
<keyword evidence="6 12" id="KW-0378">Hydrolase</keyword>
<dbReference type="Proteomes" id="UP000230052">
    <property type="component" value="Unassembled WGS sequence"/>
</dbReference>
<protein>
    <recommendedName>
        <fullName evidence="12">Bifunctional protein FolD</fullName>
    </recommendedName>
    <domain>
        <recommendedName>
            <fullName evidence="12">Methylenetetrahydrofolate dehydrogenase</fullName>
            <ecNumber evidence="12">1.5.1.5</ecNumber>
        </recommendedName>
    </domain>
    <domain>
        <recommendedName>
            <fullName evidence="12">Methenyltetrahydrofolate cyclohydrolase</fullName>
            <ecNumber evidence="12">3.5.4.9</ecNumber>
        </recommendedName>
    </domain>
</protein>
<dbReference type="PANTHER" id="PTHR48099">
    <property type="entry name" value="C-1-TETRAHYDROFOLATE SYNTHASE, CYTOPLASMIC-RELATED"/>
    <property type="match status" value="1"/>
</dbReference>
<proteinExistence type="inferred from homology"/>
<feature type="binding site" evidence="12">
    <location>
        <position position="234"/>
    </location>
    <ligand>
        <name>NADP(+)</name>
        <dbReference type="ChEBI" id="CHEBI:58349"/>
    </ligand>
</feature>
<dbReference type="InterPro" id="IPR046346">
    <property type="entry name" value="Aminoacid_DH-like_N_sf"/>
</dbReference>
<dbReference type="GO" id="GO:0035999">
    <property type="term" value="P:tetrahydrofolate interconversion"/>
    <property type="evidence" value="ECO:0007669"/>
    <property type="project" value="UniProtKB-UniRule"/>
</dbReference>
<dbReference type="EMBL" id="PEWV01000022">
    <property type="protein sequence ID" value="PIU42046.1"/>
    <property type="molecule type" value="Genomic_DNA"/>
</dbReference>
<comment type="catalytic activity">
    <reaction evidence="12">
        <text>(6R)-5,10-methenyltetrahydrofolate + H2O = (6R)-10-formyltetrahydrofolate + H(+)</text>
        <dbReference type="Rhea" id="RHEA:23700"/>
        <dbReference type="ChEBI" id="CHEBI:15377"/>
        <dbReference type="ChEBI" id="CHEBI:15378"/>
        <dbReference type="ChEBI" id="CHEBI:57455"/>
        <dbReference type="ChEBI" id="CHEBI:195366"/>
        <dbReference type="EC" id="3.5.4.9"/>
    </reaction>
</comment>
<comment type="pathway">
    <text evidence="1 12">One-carbon metabolism; tetrahydrofolate interconversion.</text>
</comment>
<evidence type="ECO:0000256" key="2">
    <source>
        <dbReference type="ARBA" id="ARBA00011738"/>
    </source>
</evidence>
<dbReference type="GO" id="GO:0009086">
    <property type="term" value="P:methionine biosynthetic process"/>
    <property type="evidence" value="ECO:0007669"/>
    <property type="project" value="UniProtKB-KW"/>
</dbReference>
<keyword evidence="3 12" id="KW-0554">One-carbon metabolism</keyword>
<evidence type="ECO:0000256" key="10">
    <source>
        <dbReference type="ARBA" id="ARBA00023167"/>
    </source>
</evidence>
<dbReference type="InterPro" id="IPR036291">
    <property type="entry name" value="NAD(P)-bd_dom_sf"/>
</dbReference>
<dbReference type="FunFam" id="3.40.50.720:FF:000094">
    <property type="entry name" value="Bifunctional protein FolD"/>
    <property type="match status" value="1"/>
</dbReference>
<evidence type="ECO:0000256" key="5">
    <source>
        <dbReference type="ARBA" id="ARBA00022755"/>
    </source>
</evidence>
<evidence type="ECO:0000256" key="9">
    <source>
        <dbReference type="ARBA" id="ARBA00023102"/>
    </source>
</evidence>
<feature type="binding site" evidence="12">
    <location>
        <begin position="165"/>
        <end position="167"/>
    </location>
    <ligand>
        <name>NADP(+)</name>
        <dbReference type="ChEBI" id="CHEBI:58349"/>
    </ligand>
</feature>
<evidence type="ECO:0000256" key="12">
    <source>
        <dbReference type="HAMAP-Rule" id="MF_01576"/>
    </source>
</evidence>
<evidence type="ECO:0000313" key="15">
    <source>
        <dbReference type="EMBL" id="PIU42046.1"/>
    </source>
</evidence>
<dbReference type="FunFam" id="3.40.50.10860:FF:000005">
    <property type="entry name" value="C-1-tetrahydrofolate synthase, cytoplasmic, putative"/>
    <property type="match status" value="1"/>
</dbReference>
<dbReference type="GO" id="GO:0004488">
    <property type="term" value="F:methylenetetrahydrofolate dehydrogenase (NADP+) activity"/>
    <property type="evidence" value="ECO:0007669"/>
    <property type="project" value="UniProtKB-UniRule"/>
</dbReference>
<dbReference type="EC" id="3.5.4.9" evidence="12"/>
<dbReference type="InterPro" id="IPR000672">
    <property type="entry name" value="THF_DH/CycHdrlase"/>
</dbReference>
<organism evidence="15 16">
    <name type="scientific">Candidatus Aquitaenariimonas noxiae</name>
    <dbReference type="NCBI Taxonomy" id="1974741"/>
    <lineage>
        <taxon>Bacteria</taxon>
        <taxon>Pseudomonadati</taxon>
        <taxon>Candidatus Omnitrophota</taxon>
        <taxon>Candidatus Aquitaenariimonas</taxon>
    </lineage>
</organism>
<dbReference type="GO" id="GO:0004477">
    <property type="term" value="F:methenyltetrahydrofolate cyclohydrolase activity"/>
    <property type="evidence" value="ECO:0007669"/>
    <property type="project" value="UniProtKB-UniRule"/>
</dbReference>
<dbReference type="AlphaFoldDB" id="A0A2J0L424"/>
<comment type="caution">
    <text evidence="15">The sequence shown here is derived from an EMBL/GenBank/DDBJ whole genome shotgun (WGS) entry which is preliminary data.</text>
</comment>
<dbReference type="UniPathway" id="UPA00193"/>
<evidence type="ECO:0000256" key="6">
    <source>
        <dbReference type="ARBA" id="ARBA00022801"/>
    </source>
</evidence>
<keyword evidence="4 12" id="KW-0028">Amino-acid biosynthesis</keyword>
<dbReference type="InterPro" id="IPR020630">
    <property type="entry name" value="THF_DH/CycHdrlase_cat_dom"/>
</dbReference>
<dbReference type="HAMAP" id="MF_01576">
    <property type="entry name" value="THF_DHG_CYH"/>
    <property type="match status" value="1"/>
</dbReference>
<evidence type="ECO:0000256" key="7">
    <source>
        <dbReference type="ARBA" id="ARBA00022857"/>
    </source>
</evidence>
<feature type="domain" description="Tetrahydrofolate dehydrogenase/cyclohydrolase NAD(P)-binding" evidence="14">
    <location>
        <begin position="139"/>
        <end position="283"/>
    </location>
</feature>
<dbReference type="GO" id="GO:0000105">
    <property type="term" value="P:L-histidine biosynthetic process"/>
    <property type="evidence" value="ECO:0007669"/>
    <property type="project" value="UniProtKB-KW"/>
</dbReference>
<evidence type="ECO:0000259" key="14">
    <source>
        <dbReference type="Pfam" id="PF02882"/>
    </source>
</evidence>
<dbReference type="Pfam" id="PF02882">
    <property type="entry name" value="THF_DHG_CYH_C"/>
    <property type="match status" value="1"/>
</dbReference>
<dbReference type="Gene3D" id="3.40.50.720">
    <property type="entry name" value="NAD(P)-binding Rossmann-like Domain"/>
    <property type="match status" value="1"/>
</dbReference>
<dbReference type="EC" id="1.5.1.5" evidence="12"/>
<evidence type="ECO:0000259" key="13">
    <source>
        <dbReference type="Pfam" id="PF00763"/>
    </source>
</evidence>
<keyword evidence="5 12" id="KW-0658">Purine biosynthesis</keyword>
<feature type="binding site" evidence="12">
    <location>
        <position position="190"/>
    </location>
    <ligand>
        <name>NADP(+)</name>
        <dbReference type="ChEBI" id="CHEBI:58349"/>
    </ligand>
</feature>
<dbReference type="SUPFAM" id="SSF53223">
    <property type="entry name" value="Aminoacid dehydrogenase-like, N-terminal domain"/>
    <property type="match status" value="1"/>
</dbReference>
<dbReference type="CDD" id="cd01080">
    <property type="entry name" value="NAD_bind_m-THF_DH_Cyclohyd"/>
    <property type="match status" value="1"/>
</dbReference>
<evidence type="ECO:0000256" key="11">
    <source>
        <dbReference type="ARBA" id="ARBA00023268"/>
    </source>
</evidence>
<comment type="subunit">
    <text evidence="2 12">Homodimer.</text>
</comment>
<keyword evidence="11 12" id="KW-0511">Multifunctional enzyme</keyword>
<name>A0A2J0L424_9BACT</name>
<keyword evidence="9 12" id="KW-0368">Histidine biosynthesis</keyword>
<feature type="domain" description="Tetrahydrofolate dehydrogenase/cyclohydrolase catalytic" evidence="13">
    <location>
        <begin position="6"/>
        <end position="120"/>
    </location>
</feature>
<dbReference type="SUPFAM" id="SSF51735">
    <property type="entry name" value="NAD(P)-binding Rossmann-fold domains"/>
    <property type="match status" value="1"/>
</dbReference>
<dbReference type="PROSITE" id="PS00766">
    <property type="entry name" value="THF_DHG_CYH_1"/>
    <property type="match status" value="1"/>
</dbReference>
<keyword evidence="7 12" id="KW-0521">NADP</keyword>
<accession>A0A2J0L424</accession>
<evidence type="ECO:0000256" key="1">
    <source>
        <dbReference type="ARBA" id="ARBA00004777"/>
    </source>
</evidence>
<comment type="similarity">
    <text evidence="12">Belongs to the tetrahydrofolate dehydrogenase/cyclohydrolase family.</text>
</comment>
<gene>
    <name evidence="12" type="primary">folD</name>
    <name evidence="15" type="ORF">COS99_02340</name>
</gene>